<evidence type="ECO:0000313" key="5">
    <source>
        <dbReference type="Proteomes" id="UP000001916"/>
    </source>
</evidence>
<dbReference type="GO" id="GO:0016747">
    <property type="term" value="F:acyltransferase activity, transferring groups other than amino-acyl groups"/>
    <property type="evidence" value="ECO:0007669"/>
    <property type="project" value="InterPro"/>
</dbReference>
<accession>D7BB78</accession>
<keyword evidence="2" id="KW-0012">Acyltransferase</keyword>
<keyword evidence="1" id="KW-0808">Transferase</keyword>
<keyword evidence="5" id="KW-1185">Reference proteome</keyword>
<dbReference type="eggNOG" id="COG0456">
    <property type="taxonomic scope" value="Bacteria"/>
</dbReference>
<name>D7BB78_ALLS1</name>
<feature type="domain" description="N-acetyltransferase" evidence="3">
    <location>
        <begin position="3"/>
        <end position="166"/>
    </location>
</feature>
<dbReference type="InterPro" id="IPR000182">
    <property type="entry name" value="GNAT_dom"/>
</dbReference>
<dbReference type="InterPro" id="IPR050832">
    <property type="entry name" value="Bact_Acetyltransf"/>
</dbReference>
<gene>
    <name evidence="4" type="ordered locus">Mesil_0723</name>
</gene>
<dbReference type="HOGENOM" id="CLU_043786_0_0_0"/>
<dbReference type="eggNOG" id="COG0454">
    <property type="taxonomic scope" value="Bacteria"/>
</dbReference>
<dbReference type="Pfam" id="PF00583">
    <property type="entry name" value="Acetyltransf_1"/>
    <property type="match status" value="2"/>
</dbReference>
<proteinExistence type="predicted"/>
<dbReference type="InterPro" id="IPR016181">
    <property type="entry name" value="Acyl_CoA_acyltransferase"/>
</dbReference>
<evidence type="ECO:0000256" key="1">
    <source>
        <dbReference type="ARBA" id="ARBA00022679"/>
    </source>
</evidence>
<dbReference type="PANTHER" id="PTHR43877">
    <property type="entry name" value="AMINOALKYLPHOSPHONATE N-ACETYLTRANSFERASE-RELATED-RELATED"/>
    <property type="match status" value="1"/>
</dbReference>
<organism evidence="4 5">
    <name type="scientific">Allomeiothermus silvanus (strain ATCC 700542 / DSM 9946 / NBRC 106475 / NCIMB 13440 / VI-R2)</name>
    <name type="common">Thermus silvanus</name>
    <dbReference type="NCBI Taxonomy" id="526227"/>
    <lineage>
        <taxon>Bacteria</taxon>
        <taxon>Thermotogati</taxon>
        <taxon>Deinococcota</taxon>
        <taxon>Deinococci</taxon>
        <taxon>Thermales</taxon>
        <taxon>Thermaceae</taxon>
        <taxon>Allomeiothermus</taxon>
    </lineage>
</organism>
<dbReference type="EMBL" id="CP002042">
    <property type="protein sequence ID" value="ADH62638.1"/>
    <property type="molecule type" value="Genomic_DNA"/>
</dbReference>
<dbReference type="KEGG" id="msv:Mesil_0723"/>
<dbReference type="PROSITE" id="PS51186">
    <property type="entry name" value="GNAT"/>
    <property type="match status" value="1"/>
</dbReference>
<reference evidence="4 5" key="1">
    <citation type="journal article" date="2010" name="Stand. Genomic Sci.">
        <title>Complete genome sequence of Meiothermus silvanus type strain (VI-R2).</title>
        <authorList>
            <person name="Sikorski J."/>
            <person name="Tindall B.J."/>
            <person name="Lowry S."/>
            <person name="Lucas S."/>
            <person name="Nolan M."/>
            <person name="Copeland A."/>
            <person name="Glavina Del Rio T."/>
            <person name="Tice H."/>
            <person name="Cheng J.F."/>
            <person name="Han C."/>
            <person name="Pitluck S."/>
            <person name="Liolios K."/>
            <person name="Ivanova N."/>
            <person name="Mavromatis K."/>
            <person name="Mikhailova N."/>
            <person name="Pati A."/>
            <person name="Goodwin L."/>
            <person name="Chen A."/>
            <person name="Palaniappan K."/>
            <person name="Land M."/>
            <person name="Hauser L."/>
            <person name="Chang Y.J."/>
            <person name="Jeffries C.D."/>
            <person name="Rohde M."/>
            <person name="Goker M."/>
            <person name="Woyke T."/>
            <person name="Bristow J."/>
            <person name="Eisen J.A."/>
            <person name="Markowitz V."/>
            <person name="Hugenholtz P."/>
            <person name="Kyrpides N.C."/>
            <person name="Klenk H.P."/>
            <person name="Lapidus A."/>
        </authorList>
    </citation>
    <scope>NUCLEOTIDE SEQUENCE [LARGE SCALE GENOMIC DNA]</scope>
    <source>
        <strain evidence="5">ATCC 700542 / DSM 9946 / VI-R2</strain>
    </source>
</reference>
<dbReference type="STRING" id="526227.Mesil_0723"/>
<evidence type="ECO:0000259" key="3">
    <source>
        <dbReference type="PROSITE" id="PS51186"/>
    </source>
</evidence>
<dbReference type="RefSeq" id="WP_013157227.1">
    <property type="nucleotide sequence ID" value="NC_014212.1"/>
</dbReference>
<dbReference type="SUPFAM" id="SSF55729">
    <property type="entry name" value="Acyl-CoA N-acyltransferases (Nat)"/>
    <property type="match status" value="2"/>
</dbReference>
<dbReference type="Proteomes" id="UP000001916">
    <property type="component" value="Chromosome"/>
</dbReference>
<dbReference type="OrthoDB" id="4140682at2"/>
<sequence length="340" mass="39104">MTLELRPISPRSASQAEYRAMTEFWNRMRSEVLPDDPPLSLEERIASWKNIPDFVQVVAWAFWEGEEIVAAGNADYLELEENRHLLDFTIQVLPSYRRQGLGKELLRYVVETAERTGKRLMLTNTNERVPAGAAFMEQIGAARGLETHTNQLDLRELDPSLIHSWIERGKASGYTLGFWEGPYPEAELAAFARFLQVMNTAPRDNLEVEDFKYTPEHVRQMEGSLFAAGNQRWTYWVKAPDGRFAGYSEITWNPSRPQILYQQGTGVEPEFRGHGLSRWLKATMLEKVLREMPQARFVRTGNADSNAPMLKINRELGFKPYLSSTVWQVETAKARAYLER</sequence>
<dbReference type="Gene3D" id="3.40.630.30">
    <property type="match status" value="1"/>
</dbReference>
<evidence type="ECO:0000313" key="4">
    <source>
        <dbReference type="EMBL" id="ADH62638.1"/>
    </source>
</evidence>
<evidence type="ECO:0000256" key="2">
    <source>
        <dbReference type="ARBA" id="ARBA00023315"/>
    </source>
</evidence>
<protein>
    <submittedName>
        <fullName evidence="4">GCN5-related N-acetyltransferase</fullName>
    </submittedName>
</protein>
<dbReference type="AlphaFoldDB" id="D7BB78"/>
<dbReference type="CDD" id="cd04301">
    <property type="entry name" value="NAT_SF"/>
    <property type="match status" value="2"/>
</dbReference>